<evidence type="ECO:0000313" key="2">
    <source>
        <dbReference type="EMBL" id="GDY45280.1"/>
    </source>
</evidence>
<keyword evidence="3" id="KW-1185">Reference proteome</keyword>
<dbReference type="EMBL" id="BJHV01000001">
    <property type="protein sequence ID" value="GDY45280.1"/>
    <property type="molecule type" value="Genomic_DNA"/>
</dbReference>
<evidence type="ECO:0000256" key="1">
    <source>
        <dbReference type="SAM" id="MobiDB-lite"/>
    </source>
</evidence>
<dbReference type="Proteomes" id="UP000299290">
    <property type="component" value="Unassembled WGS sequence"/>
</dbReference>
<sequence>MGQGPQGLLHRVGERLLLTADRGEVDEPGGEPGRVQGQVEFWMCHTADPSRSALAPGGPGPATPGPPARRPQGPGPGDPGAPALAAQGAGDVAFPTPRP</sequence>
<organism evidence="2 3">
    <name type="scientific">Streptomyces antimycoticus</name>
    <dbReference type="NCBI Taxonomy" id="68175"/>
    <lineage>
        <taxon>Bacteria</taxon>
        <taxon>Bacillati</taxon>
        <taxon>Actinomycetota</taxon>
        <taxon>Actinomycetes</taxon>
        <taxon>Kitasatosporales</taxon>
        <taxon>Streptomycetaceae</taxon>
        <taxon>Streptomyces</taxon>
        <taxon>Streptomyces violaceusniger group</taxon>
    </lineage>
</organism>
<feature type="compositionally biased region" description="Low complexity" evidence="1">
    <location>
        <begin position="80"/>
        <end position="91"/>
    </location>
</feature>
<reference evidence="2 3" key="1">
    <citation type="journal article" date="2020" name="Int. J. Syst. Evol. Microbiol.">
        <title>Reclassification of Streptomyces castelarensis and Streptomyces sporoclivatus as later heterotypic synonyms of Streptomyces antimycoticus.</title>
        <authorList>
            <person name="Komaki H."/>
            <person name="Tamura T."/>
        </authorList>
    </citation>
    <scope>NUCLEOTIDE SEQUENCE [LARGE SCALE GENOMIC DNA]</scope>
    <source>
        <strain evidence="2 3">NBRC 12839</strain>
    </source>
</reference>
<dbReference type="AlphaFoldDB" id="A0A4D4KEP4"/>
<name>A0A4D4KEP4_9ACTN</name>
<protein>
    <submittedName>
        <fullName evidence="2">Uncharacterized protein</fullName>
    </submittedName>
</protein>
<gene>
    <name evidence="2" type="ORF">SANT12839_061620</name>
</gene>
<accession>A0A4D4KEP4</accession>
<feature type="compositionally biased region" description="Pro residues" evidence="1">
    <location>
        <begin position="58"/>
        <end position="79"/>
    </location>
</feature>
<comment type="caution">
    <text evidence="2">The sequence shown here is derived from an EMBL/GenBank/DDBJ whole genome shotgun (WGS) entry which is preliminary data.</text>
</comment>
<feature type="region of interest" description="Disordered" evidence="1">
    <location>
        <begin position="48"/>
        <end position="99"/>
    </location>
</feature>
<proteinExistence type="predicted"/>
<evidence type="ECO:0000313" key="3">
    <source>
        <dbReference type="Proteomes" id="UP000299290"/>
    </source>
</evidence>